<dbReference type="Proteomes" id="UP000237000">
    <property type="component" value="Unassembled WGS sequence"/>
</dbReference>
<dbReference type="PROSITE" id="PS01047">
    <property type="entry name" value="HMA_1"/>
    <property type="match status" value="1"/>
</dbReference>
<accession>A0A2P5EVJ4</accession>
<feature type="domain" description="HMA" evidence="3">
    <location>
        <begin position="177"/>
        <end position="243"/>
    </location>
</feature>
<dbReference type="AlphaFoldDB" id="A0A2P5EVJ4"/>
<evidence type="ECO:0000256" key="1">
    <source>
        <dbReference type="ARBA" id="ARBA00022723"/>
    </source>
</evidence>
<sequence>MKRMDLFCSSPASTAICSSIDQHSMVRRSHRAPTTTATAASDHQSSPARLLHNRLKNLQPHVPCSSQLPINPKPYNNNYDQKSRKSCSSNYNYYKQTEQRRKSSADIYDLKGTQTTGSSRYLLSDDSSSAPFIDWLSEADDHHKRHVVPAEPAAKYRSLSSKDSPALKTSSSTRSRHQVVVLSVSLHCKGCEGKVRKHLSKMEGVTSFSIDLASKKVTVIGDVTPLGVLASVSKVKNAQLWPSTTSSPSSPWSA</sequence>
<feature type="compositionally biased region" description="Polar residues" evidence="2">
    <location>
        <begin position="32"/>
        <end position="46"/>
    </location>
</feature>
<feature type="region of interest" description="Disordered" evidence="2">
    <location>
        <begin position="22"/>
        <end position="46"/>
    </location>
</feature>
<keyword evidence="1" id="KW-0479">Metal-binding</keyword>
<feature type="region of interest" description="Disordered" evidence="2">
    <location>
        <begin position="154"/>
        <end position="174"/>
    </location>
</feature>
<feature type="region of interest" description="Disordered" evidence="2">
    <location>
        <begin position="63"/>
        <end position="87"/>
    </location>
</feature>
<dbReference type="InParanoid" id="A0A2P5EVJ4"/>
<feature type="compositionally biased region" description="Polar residues" evidence="2">
    <location>
        <begin position="64"/>
        <end position="87"/>
    </location>
</feature>
<dbReference type="InterPro" id="IPR044526">
    <property type="entry name" value="NAKR1-3"/>
</dbReference>
<dbReference type="InterPro" id="IPR017969">
    <property type="entry name" value="Heavy-metal-associated_CS"/>
</dbReference>
<dbReference type="CDD" id="cd00371">
    <property type="entry name" value="HMA"/>
    <property type="match status" value="1"/>
</dbReference>
<dbReference type="Pfam" id="PF00403">
    <property type="entry name" value="HMA"/>
    <property type="match status" value="1"/>
</dbReference>
<evidence type="ECO:0000259" key="3">
    <source>
        <dbReference type="PROSITE" id="PS50846"/>
    </source>
</evidence>
<name>A0A2P5EVJ4_TREOI</name>
<keyword evidence="5" id="KW-1185">Reference proteome</keyword>
<dbReference type="InterPro" id="IPR006121">
    <property type="entry name" value="HMA_dom"/>
</dbReference>
<dbReference type="FunCoup" id="A0A2P5EVJ4">
    <property type="interactions" value="70"/>
</dbReference>
<dbReference type="OrthoDB" id="689350at2759"/>
<dbReference type="GO" id="GO:0046872">
    <property type="term" value="F:metal ion binding"/>
    <property type="evidence" value="ECO:0007669"/>
    <property type="project" value="UniProtKB-KW"/>
</dbReference>
<dbReference type="Gene3D" id="3.30.70.100">
    <property type="match status" value="1"/>
</dbReference>
<evidence type="ECO:0000313" key="4">
    <source>
        <dbReference type="EMBL" id="PON89560.1"/>
    </source>
</evidence>
<dbReference type="PANTHER" id="PTHR46119">
    <property type="entry name" value="OS08G0405700 PROTEIN"/>
    <property type="match status" value="1"/>
</dbReference>
<dbReference type="EMBL" id="JXTC01000093">
    <property type="protein sequence ID" value="PON89560.1"/>
    <property type="molecule type" value="Genomic_DNA"/>
</dbReference>
<dbReference type="InterPro" id="IPR036163">
    <property type="entry name" value="HMA_dom_sf"/>
</dbReference>
<organism evidence="4 5">
    <name type="scientific">Trema orientale</name>
    <name type="common">Charcoal tree</name>
    <name type="synonym">Celtis orientalis</name>
    <dbReference type="NCBI Taxonomy" id="63057"/>
    <lineage>
        <taxon>Eukaryota</taxon>
        <taxon>Viridiplantae</taxon>
        <taxon>Streptophyta</taxon>
        <taxon>Embryophyta</taxon>
        <taxon>Tracheophyta</taxon>
        <taxon>Spermatophyta</taxon>
        <taxon>Magnoliopsida</taxon>
        <taxon>eudicotyledons</taxon>
        <taxon>Gunneridae</taxon>
        <taxon>Pentapetalae</taxon>
        <taxon>rosids</taxon>
        <taxon>fabids</taxon>
        <taxon>Rosales</taxon>
        <taxon>Cannabaceae</taxon>
        <taxon>Trema</taxon>
    </lineage>
</organism>
<reference evidence="5" key="1">
    <citation type="submission" date="2016-06" db="EMBL/GenBank/DDBJ databases">
        <title>Parallel loss of symbiosis genes in relatives of nitrogen-fixing non-legume Parasponia.</title>
        <authorList>
            <person name="Van Velzen R."/>
            <person name="Holmer R."/>
            <person name="Bu F."/>
            <person name="Rutten L."/>
            <person name="Van Zeijl A."/>
            <person name="Liu W."/>
            <person name="Santuari L."/>
            <person name="Cao Q."/>
            <person name="Sharma T."/>
            <person name="Shen D."/>
            <person name="Roswanjaya Y."/>
            <person name="Wardhani T."/>
            <person name="Kalhor M.S."/>
            <person name="Jansen J."/>
            <person name="Van den Hoogen J."/>
            <person name="Gungor B."/>
            <person name="Hartog M."/>
            <person name="Hontelez J."/>
            <person name="Verver J."/>
            <person name="Yang W.-C."/>
            <person name="Schijlen E."/>
            <person name="Repin R."/>
            <person name="Schilthuizen M."/>
            <person name="Schranz E."/>
            <person name="Heidstra R."/>
            <person name="Miyata K."/>
            <person name="Fedorova E."/>
            <person name="Kohlen W."/>
            <person name="Bisseling T."/>
            <person name="Smit S."/>
            <person name="Geurts R."/>
        </authorList>
    </citation>
    <scope>NUCLEOTIDE SEQUENCE [LARGE SCALE GENOMIC DNA]</scope>
    <source>
        <strain evidence="5">cv. RG33-2</strain>
    </source>
</reference>
<dbReference type="PANTHER" id="PTHR46119:SF12">
    <property type="entry name" value="PROTEIN SODIUM POTASSIUM ROOT DEFECTIVE 3"/>
    <property type="match status" value="1"/>
</dbReference>
<gene>
    <name evidence="4" type="ORF">TorRG33x02_147040</name>
</gene>
<dbReference type="SUPFAM" id="SSF55008">
    <property type="entry name" value="HMA, heavy metal-associated domain"/>
    <property type="match status" value="1"/>
</dbReference>
<dbReference type="PROSITE" id="PS50846">
    <property type="entry name" value="HMA_2"/>
    <property type="match status" value="1"/>
</dbReference>
<protein>
    <submittedName>
        <fullName evidence="4">P-type ATPase</fullName>
    </submittedName>
</protein>
<evidence type="ECO:0000256" key="2">
    <source>
        <dbReference type="SAM" id="MobiDB-lite"/>
    </source>
</evidence>
<dbReference type="STRING" id="63057.A0A2P5EVJ4"/>
<evidence type="ECO:0000313" key="5">
    <source>
        <dbReference type="Proteomes" id="UP000237000"/>
    </source>
</evidence>
<proteinExistence type="predicted"/>
<feature type="compositionally biased region" description="Polar residues" evidence="2">
    <location>
        <begin position="158"/>
        <end position="173"/>
    </location>
</feature>
<comment type="caution">
    <text evidence="4">The sequence shown here is derived from an EMBL/GenBank/DDBJ whole genome shotgun (WGS) entry which is preliminary data.</text>
</comment>